<evidence type="ECO:0000313" key="1">
    <source>
        <dbReference type="EMBL" id="KAG8238813.1"/>
    </source>
</evidence>
<dbReference type="EMBL" id="KZ309442">
    <property type="protein sequence ID" value="KAG8238813.1"/>
    <property type="molecule type" value="Genomic_DNA"/>
</dbReference>
<comment type="caution">
    <text evidence="1">The sequence shown here is derived from an EMBL/GenBank/DDBJ whole genome shotgun (WGS) entry which is preliminary data.</text>
</comment>
<name>A0A8K0KV96_LADFU</name>
<keyword evidence="2" id="KW-1185">Reference proteome</keyword>
<dbReference type="Proteomes" id="UP000792457">
    <property type="component" value="Unassembled WGS sequence"/>
</dbReference>
<gene>
    <name evidence="1" type="ORF">J437_LFUL010527</name>
</gene>
<accession>A0A8K0KV96</accession>
<sequence>MLRNENVKKIFPTFESHYTRSHNPNRRYLHPDLTLKKRFNEPLLSGLREKIFKKDFDLHFHQPRKDTCQKCYLLNVKIKALDDDDENNKPMEEHDIHLRPAESARKSLKQELASHNSDHYFAFPFDITLSKVDYFSSIL</sequence>
<dbReference type="AlphaFoldDB" id="A0A8K0KV96"/>
<proteinExistence type="predicted"/>
<reference evidence="1" key="1">
    <citation type="submission" date="2013-04" db="EMBL/GenBank/DDBJ databases">
        <authorList>
            <person name="Qu J."/>
            <person name="Murali S.C."/>
            <person name="Bandaranaike D."/>
            <person name="Bellair M."/>
            <person name="Blankenburg K."/>
            <person name="Chao H."/>
            <person name="Dinh H."/>
            <person name="Doddapaneni H."/>
            <person name="Downs B."/>
            <person name="Dugan-Rocha S."/>
            <person name="Elkadiri S."/>
            <person name="Gnanaolivu R.D."/>
            <person name="Hernandez B."/>
            <person name="Javaid M."/>
            <person name="Jayaseelan J.C."/>
            <person name="Lee S."/>
            <person name="Li M."/>
            <person name="Ming W."/>
            <person name="Munidasa M."/>
            <person name="Muniz J."/>
            <person name="Nguyen L."/>
            <person name="Ongeri F."/>
            <person name="Osuji N."/>
            <person name="Pu L.-L."/>
            <person name="Puazo M."/>
            <person name="Qu C."/>
            <person name="Quiroz J."/>
            <person name="Raj R."/>
            <person name="Weissenberger G."/>
            <person name="Xin Y."/>
            <person name="Zou X."/>
            <person name="Han Y."/>
            <person name="Richards S."/>
            <person name="Worley K."/>
            <person name="Muzny D."/>
            <person name="Gibbs R."/>
        </authorList>
    </citation>
    <scope>NUCLEOTIDE SEQUENCE</scope>
    <source>
        <strain evidence="1">Sampled in the wild</strain>
    </source>
</reference>
<reference evidence="1" key="2">
    <citation type="submission" date="2017-10" db="EMBL/GenBank/DDBJ databases">
        <title>Ladona fulva Genome sequencing and assembly.</title>
        <authorList>
            <person name="Murali S."/>
            <person name="Richards S."/>
            <person name="Bandaranaike D."/>
            <person name="Bellair M."/>
            <person name="Blankenburg K."/>
            <person name="Chao H."/>
            <person name="Dinh H."/>
            <person name="Doddapaneni H."/>
            <person name="Dugan-Rocha S."/>
            <person name="Elkadiri S."/>
            <person name="Gnanaolivu R."/>
            <person name="Hernandez B."/>
            <person name="Skinner E."/>
            <person name="Javaid M."/>
            <person name="Lee S."/>
            <person name="Li M."/>
            <person name="Ming W."/>
            <person name="Munidasa M."/>
            <person name="Muniz J."/>
            <person name="Nguyen L."/>
            <person name="Hughes D."/>
            <person name="Osuji N."/>
            <person name="Pu L.-L."/>
            <person name="Puazo M."/>
            <person name="Qu C."/>
            <person name="Quiroz J."/>
            <person name="Raj R."/>
            <person name="Weissenberger G."/>
            <person name="Xin Y."/>
            <person name="Zou X."/>
            <person name="Han Y."/>
            <person name="Worley K."/>
            <person name="Muzny D."/>
            <person name="Gibbs R."/>
        </authorList>
    </citation>
    <scope>NUCLEOTIDE SEQUENCE</scope>
    <source>
        <strain evidence="1">Sampled in the wild</strain>
    </source>
</reference>
<dbReference type="OrthoDB" id="7604615at2759"/>
<organism evidence="1 2">
    <name type="scientific">Ladona fulva</name>
    <name type="common">Scarce chaser dragonfly</name>
    <name type="synonym">Libellula fulva</name>
    <dbReference type="NCBI Taxonomy" id="123851"/>
    <lineage>
        <taxon>Eukaryota</taxon>
        <taxon>Metazoa</taxon>
        <taxon>Ecdysozoa</taxon>
        <taxon>Arthropoda</taxon>
        <taxon>Hexapoda</taxon>
        <taxon>Insecta</taxon>
        <taxon>Pterygota</taxon>
        <taxon>Palaeoptera</taxon>
        <taxon>Odonata</taxon>
        <taxon>Epiprocta</taxon>
        <taxon>Anisoptera</taxon>
        <taxon>Libelluloidea</taxon>
        <taxon>Libellulidae</taxon>
        <taxon>Ladona</taxon>
    </lineage>
</organism>
<protein>
    <submittedName>
        <fullName evidence="1">Uncharacterized protein</fullName>
    </submittedName>
</protein>
<evidence type="ECO:0000313" key="2">
    <source>
        <dbReference type="Proteomes" id="UP000792457"/>
    </source>
</evidence>